<dbReference type="InterPro" id="IPR029057">
    <property type="entry name" value="PRTase-like"/>
</dbReference>
<accession>A0A3B0NHV1</accession>
<dbReference type="Proteomes" id="UP000258905">
    <property type="component" value="Unassembled WGS sequence"/>
</dbReference>
<protein>
    <recommendedName>
        <fullName evidence="5">Phosphoribosyltransferase domain-containing protein</fullName>
    </recommendedName>
</protein>
<sequence>MKIVGLNLQGYHVTIDHSHRHWLITTPEGNPTRERVGNLTIYSMFRRQKAPASLNRDRKQRKLGDNCPLIYALKGKEGLTTDFSSIKALSQSFNAILEAIAQAEPDGYDLIVSMPSAHNISHIVGKRFSRYFNAPHFKDLLRKITVEEAFILLDRANIDVTDVKSLQYQLRRQKNEVGYQGAFSLKGIPTEHRAVFPPITINTALTMHLNAHRILITDDLLATGTTLETAASLLGTLCPGASVQAACLFSSMGRLTRGTLKKRKFRG</sequence>
<name>A0A0J2IVN5_KLEPN</name>
<reference evidence="3 4" key="1">
    <citation type="submission" date="2018-08" db="EMBL/GenBank/DDBJ databases">
        <authorList>
            <consortium name="Pathogen Informatics"/>
        </authorList>
    </citation>
    <scope>NUCLEOTIDE SEQUENCE [LARGE SCALE GENOMIC DNA]</scope>
    <source>
        <strain evidence="1 3">EuSCAPE_GR003</strain>
        <strain evidence="2 4">EuSCAPE_UK014</strain>
    </source>
</reference>
<dbReference type="SUPFAM" id="SSF53271">
    <property type="entry name" value="PRTase-like"/>
    <property type="match status" value="1"/>
</dbReference>
<dbReference type="AlphaFoldDB" id="A0A0J2IVN5"/>
<proteinExistence type="predicted"/>
<gene>
    <name evidence="1" type="ORF">SAMEA3649591_00176</name>
    <name evidence="2" type="ORF">SAMEA3720909_02632</name>
</gene>
<evidence type="ECO:0000313" key="1">
    <source>
        <dbReference type="EMBL" id="SVN62109.1"/>
    </source>
</evidence>
<accession>A0A0J2IVN5</accession>
<comment type="caution">
    <text evidence="2">The sequence shown here is derived from an EMBL/GenBank/DDBJ whole genome shotgun (WGS) entry which is preliminary data.</text>
</comment>
<dbReference type="Proteomes" id="UP000259364">
    <property type="component" value="Unassembled WGS sequence"/>
</dbReference>
<evidence type="ECO:0000313" key="4">
    <source>
        <dbReference type="Proteomes" id="UP000259364"/>
    </source>
</evidence>
<dbReference type="EMBL" id="UJHH01000010">
    <property type="protein sequence ID" value="SWF72476.1"/>
    <property type="molecule type" value="Genomic_DNA"/>
</dbReference>
<dbReference type="InterPro" id="IPR000836">
    <property type="entry name" value="PRTase_dom"/>
</dbReference>
<dbReference type="EMBL" id="UIUC01000001">
    <property type="protein sequence ID" value="SVN62109.1"/>
    <property type="molecule type" value="Genomic_DNA"/>
</dbReference>
<dbReference type="CDD" id="cd06223">
    <property type="entry name" value="PRTases_typeI"/>
    <property type="match status" value="1"/>
</dbReference>
<evidence type="ECO:0000313" key="2">
    <source>
        <dbReference type="EMBL" id="SWF72476.1"/>
    </source>
</evidence>
<organism evidence="2 4">
    <name type="scientific">Klebsiella pneumoniae</name>
    <dbReference type="NCBI Taxonomy" id="573"/>
    <lineage>
        <taxon>Bacteria</taxon>
        <taxon>Pseudomonadati</taxon>
        <taxon>Pseudomonadota</taxon>
        <taxon>Gammaproteobacteria</taxon>
        <taxon>Enterobacterales</taxon>
        <taxon>Enterobacteriaceae</taxon>
        <taxon>Klebsiella/Raoultella group</taxon>
        <taxon>Klebsiella</taxon>
        <taxon>Klebsiella pneumoniae complex</taxon>
    </lineage>
</organism>
<dbReference type="Gene3D" id="3.40.50.2020">
    <property type="match status" value="1"/>
</dbReference>
<evidence type="ECO:0000313" key="3">
    <source>
        <dbReference type="Proteomes" id="UP000258905"/>
    </source>
</evidence>
<evidence type="ECO:0008006" key="5">
    <source>
        <dbReference type="Google" id="ProtNLM"/>
    </source>
</evidence>